<proteinExistence type="predicted"/>
<evidence type="ECO:0008006" key="4">
    <source>
        <dbReference type="Google" id="ProtNLM"/>
    </source>
</evidence>
<keyword evidence="1" id="KW-1133">Transmembrane helix</keyword>
<evidence type="ECO:0000313" key="2">
    <source>
        <dbReference type="EMBL" id="GFE83851.1"/>
    </source>
</evidence>
<dbReference type="RefSeq" id="WP_161815469.1">
    <property type="nucleotide sequence ID" value="NZ_BLJN01000007.1"/>
</dbReference>
<dbReference type="GO" id="GO:0016020">
    <property type="term" value="C:membrane"/>
    <property type="evidence" value="ECO:0007669"/>
    <property type="project" value="InterPro"/>
</dbReference>
<gene>
    <name evidence="2" type="ORF">GCM10011487_58510</name>
</gene>
<dbReference type="Proteomes" id="UP000445000">
    <property type="component" value="Unassembled WGS sequence"/>
</dbReference>
<organism evidence="2 3">
    <name type="scientific">Steroidobacter agaridevorans</name>
    <dbReference type="NCBI Taxonomy" id="2695856"/>
    <lineage>
        <taxon>Bacteria</taxon>
        <taxon>Pseudomonadati</taxon>
        <taxon>Pseudomonadota</taxon>
        <taxon>Gammaproteobacteria</taxon>
        <taxon>Steroidobacterales</taxon>
        <taxon>Steroidobacteraceae</taxon>
        <taxon>Steroidobacter</taxon>
    </lineage>
</organism>
<dbReference type="InterPro" id="IPR016174">
    <property type="entry name" value="Di-haem_cyt_TM"/>
</dbReference>
<comment type="caution">
    <text evidence="2">The sequence shown here is derived from an EMBL/GenBank/DDBJ whole genome shotgun (WGS) entry which is preliminary data.</text>
</comment>
<dbReference type="Gene3D" id="1.20.950.20">
    <property type="entry name" value="Transmembrane di-heme cytochromes, Chain C"/>
    <property type="match status" value="1"/>
</dbReference>
<evidence type="ECO:0000256" key="1">
    <source>
        <dbReference type="SAM" id="Phobius"/>
    </source>
</evidence>
<sequence length="69" mass="7596">MVATGLTMSPAVTAAYPILLDVFGGYQTARTLHFFGFTMLVLFLIVHVAMVIATGFSRQLRGMTWGNER</sequence>
<dbReference type="AlphaFoldDB" id="A0A829YLT6"/>
<name>A0A829YLT6_9GAMM</name>
<dbReference type="EMBL" id="BLJN01000007">
    <property type="protein sequence ID" value="GFE83851.1"/>
    <property type="molecule type" value="Genomic_DNA"/>
</dbReference>
<accession>A0A829YLT6</accession>
<reference evidence="3" key="1">
    <citation type="submission" date="2020-01" db="EMBL/GenBank/DDBJ databases">
        <title>'Steroidobacter agaridevorans' sp. nov., agar-degrading bacteria isolated from rhizosphere soils.</title>
        <authorList>
            <person name="Ikenaga M."/>
            <person name="Kataoka M."/>
            <person name="Murouchi A."/>
            <person name="Katsuragi S."/>
            <person name="Sakai M."/>
        </authorList>
    </citation>
    <scope>NUCLEOTIDE SEQUENCE [LARGE SCALE GENOMIC DNA]</scope>
    <source>
        <strain evidence="3">YU21-B</strain>
    </source>
</reference>
<evidence type="ECO:0000313" key="3">
    <source>
        <dbReference type="Proteomes" id="UP000445000"/>
    </source>
</evidence>
<keyword evidence="1" id="KW-0812">Transmembrane</keyword>
<dbReference type="GO" id="GO:0022904">
    <property type="term" value="P:respiratory electron transport chain"/>
    <property type="evidence" value="ECO:0007669"/>
    <property type="project" value="InterPro"/>
</dbReference>
<keyword evidence="1" id="KW-0472">Membrane</keyword>
<dbReference type="SUPFAM" id="SSF81342">
    <property type="entry name" value="Transmembrane di-heme cytochromes"/>
    <property type="match status" value="1"/>
</dbReference>
<protein>
    <recommendedName>
        <fullName evidence="4">Cytochrome b561 bacterial/Ni-hydrogenase domain-containing protein</fullName>
    </recommendedName>
</protein>
<keyword evidence="3" id="KW-1185">Reference proteome</keyword>
<feature type="transmembrane region" description="Helical" evidence="1">
    <location>
        <begin position="31"/>
        <end position="53"/>
    </location>
</feature>